<evidence type="ECO:0000256" key="1">
    <source>
        <dbReference type="SAM" id="Phobius"/>
    </source>
</evidence>
<dbReference type="GeneID" id="15926724"/>
<keyword evidence="1" id="KW-0472">Membrane</keyword>
<gene>
    <name evidence="2" type="ORF">VPFG_00271</name>
</gene>
<name>R9TIR1_9CAUD</name>
<evidence type="ECO:0000313" key="2">
    <source>
        <dbReference type="EMBL" id="AGN30270.1"/>
    </source>
</evidence>
<organism evidence="2 3">
    <name type="scientific">Vibrio phage nt-1</name>
    <dbReference type="NCBI Taxonomy" id="115992"/>
    <lineage>
        <taxon>Viruses</taxon>
        <taxon>Duplodnaviria</taxon>
        <taxon>Heunggongvirae</taxon>
        <taxon>Uroviricota</taxon>
        <taxon>Caudoviricetes</taxon>
        <taxon>Pantevenvirales</taxon>
        <taxon>Straboviridae</taxon>
        <taxon>Mylasvirus</taxon>
        <taxon>Mylasvirus persius</taxon>
    </lineage>
</organism>
<dbReference type="Proteomes" id="UP000201461">
    <property type="component" value="Segment"/>
</dbReference>
<accession>R9TIR1</accession>
<feature type="transmembrane region" description="Helical" evidence="1">
    <location>
        <begin position="12"/>
        <end position="36"/>
    </location>
</feature>
<evidence type="ECO:0000313" key="3">
    <source>
        <dbReference type="Proteomes" id="UP000201461"/>
    </source>
</evidence>
<reference evidence="2 3" key="1">
    <citation type="journal article" date="2014" name="Genome Biol. Evol.">
        <title>Composite Conserved Promoter-Terminator Motifs (PeSLs) that Mediate Modular Shuffling in the Diverse T4-Like Myoviruses.</title>
        <authorList>
            <person name="Comeau A.M."/>
            <person name="Arbiol C."/>
            <person name="Krisch H.M."/>
        </authorList>
    </citation>
    <scope>NUCLEOTIDE SEQUENCE [LARGE SCALE GENOMIC DNA]</scope>
</reference>
<dbReference type="OrthoDB" id="34251at10239"/>
<keyword evidence="1" id="KW-0812">Transmembrane</keyword>
<dbReference type="EMBL" id="HQ317393">
    <property type="protein sequence ID" value="AGN30270.1"/>
    <property type="molecule type" value="Genomic_DNA"/>
</dbReference>
<protein>
    <submittedName>
        <fullName evidence="2">Uncharacterized protein</fullName>
    </submittedName>
</protein>
<dbReference type="KEGG" id="vg:15926724"/>
<proteinExistence type="predicted"/>
<keyword evidence="3" id="KW-1185">Reference proteome</keyword>
<sequence>MSNANLDKDLKWIFNLLLISCLIGASFIGLIIYSAATKSDVINDVRITEYGTVKSVSSCNKSKHSLKCRVVTDRYTFSNTDITDYPGDFVQVGDRIYLERRFYDDRVETWIGKNQTVRSRSVCHSWMPCFNKADN</sequence>
<dbReference type="RefSeq" id="YP_008125419.1">
    <property type="nucleotide sequence ID" value="NC_021529.2"/>
</dbReference>
<keyword evidence="1" id="KW-1133">Transmembrane helix</keyword>